<dbReference type="EMBL" id="JARKIK010000001">
    <property type="protein sequence ID" value="KAK8754672.1"/>
    <property type="molecule type" value="Genomic_DNA"/>
</dbReference>
<comment type="caution">
    <text evidence="2">The sequence shown here is derived from an EMBL/GenBank/DDBJ whole genome shotgun (WGS) entry which is preliminary data.</text>
</comment>
<protein>
    <submittedName>
        <fullName evidence="2">Uncharacterized protein</fullName>
    </submittedName>
</protein>
<keyword evidence="1" id="KW-0812">Transmembrane</keyword>
<dbReference type="AlphaFoldDB" id="A0AAW0YFL0"/>
<proteinExistence type="predicted"/>
<evidence type="ECO:0000313" key="2">
    <source>
        <dbReference type="EMBL" id="KAK8754672.1"/>
    </source>
</evidence>
<dbReference type="Proteomes" id="UP001445076">
    <property type="component" value="Unassembled WGS sequence"/>
</dbReference>
<keyword evidence="1" id="KW-0472">Membrane</keyword>
<sequence length="103" mass="11879">MDAYFYYSAIYNETVLYIATMCVYYMYLLHMNVLFALYIFFHNSETPLKKPGAQSQPVGSYHVICQSSGLLNSYCNILLLISTKLDKHRAMVITVSLNMSVRK</sequence>
<gene>
    <name evidence="2" type="ORF">OTU49_017530</name>
</gene>
<feature type="transmembrane region" description="Helical" evidence="1">
    <location>
        <begin position="15"/>
        <end position="41"/>
    </location>
</feature>
<evidence type="ECO:0000256" key="1">
    <source>
        <dbReference type="SAM" id="Phobius"/>
    </source>
</evidence>
<evidence type="ECO:0000313" key="3">
    <source>
        <dbReference type="Proteomes" id="UP001445076"/>
    </source>
</evidence>
<name>A0AAW0YFL0_CHEQU</name>
<keyword evidence="3" id="KW-1185">Reference proteome</keyword>
<reference evidence="2 3" key="1">
    <citation type="journal article" date="2024" name="BMC Genomics">
        <title>Genome assembly of redclaw crayfish (Cherax quadricarinatus) provides insights into its immune adaptation and hypoxia tolerance.</title>
        <authorList>
            <person name="Liu Z."/>
            <person name="Zheng J."/>
            <person name="Li H."/>
            <person name="Fang K."/>
            <person name="Wang S."/>
            <person name="He J."/>
            <person name="Zhou D."/>
            <person name="Weng S."/>
            <person name="Chi M."/>
            <person name="Gu Z."/>
            <person name="He J."/>
            <person name="Li F."/>
            <person name="Wang M."/>
        </authorList>
    </citation>
    <scope>NUCLEOTIDE SEQUENCE [LARGE SCALE GENOMIC DNA]</scope>
    <source>
        <strain evidence="2">ZL_2023a</strain>
    </source>
</reference>
<accession>A0AAW0YFL0</accession>
<keyword evidence="1" id="KW-1133">Transmembrane helix</keyword>
<organism evidence="2 3">
    <name type="scientific">Cherax quadricarinatus</name>
    <name type="common">Australian red claw crayfish</name>
    <dbReference type="NCBI Taxonomy" id="27406"/>
    <lineage>
        <taxon>Eukaryota</taxon>
        <taxon>Metazoa</taxon>
        <taxon>Ecdysozoa</taxon>
        <taxon>Arthropoda</taxon>
        <taxon>Crustacea</taxon>
        <taxon>Multicrustacea</taxon>
        <taxon>Malacostraca</taxon>
        <taxon>Eumalacostraca</taxon>
        <taxon>Eucarida</taxon>
        <taxon>Decapoda</taxon>
        <taxon>Pleocyemata</taxon>
        <taxon>Astacidea</taxon>
        <taxon>Parastacoidea</taxon>
        <taxon>Parastacidae</taxon>
        <taxon>Cherax</taxon>
    </lineage>
</organism>